<dbReference type="AlphaFoldDB" id="A0A972FVB8"/>
<feature type="transmembrane region" description="Helical" evidence="1">
    <location>
        <begin position="163"/>
        <end position="185"/>
    </location>
</feature>
<keyword evidence="1" id="KW-0812">Transmembrane</keyword>
<comment type="caution">
    <text evidence="2">The sequence shown here is derived from an EMBL/GenBank/DDBJ whole genome shotgun (WGS) entry which is preliminary data.</text>
</comment>
<name>A0A972FVB8_9FLAO</name>
<proteinExistence type="predicted"/>
<gene>
    <name evidence="2" type="ORF">G6047_14865</name>
</gene>
<accession>A0A972FVB8</accession>
<keyword evidence="1" id="KW-1133">Transmembrane helix</keyword>
<protein>
    <submittedName>
        <fullName evidence="2">Uncharacterized protein</fullName>
    </submittedName>
</protein>
<keyword evidence="1" id="KW-0472">Membrane</keyword>
<reference evidence="2" key="1">
    <citation type="submission" date="2020-02" db="EMBL/GenBank/DDBJ databases">
        <title>Flavobacterium sp. genome.</title>
        <authorList>
            <person name="Jung H.S."/>
            <person name="Baek J.H."/>
            <person name="Jeon C.O."/>
        </authorList>
    </citation>
    <scope>NUCLEOTIDE SEQUENCE</scope>
    <source>
        <strain evidence="2">SE-s28</strain>
    </source>
</reference>
<evidence type="ECO:0000313" key="3">
    <source>
        <dbReference type="Proteomes" id="UP000712080"/>
    </source>
</evidence>
<feature type="transmembrane region" description="Helical" evidence="1">
    <location>
        <begin position="61"/>
        <end position="83"/>
    </location>
</feature>
<keyword evidence="3" id="KW-1185">Reference proteome</keyword>
<evidence type="ECO:0000256" key="1">
    <source>
        <dbReference type="SAM" id="Phobius"/>
    </source>
</evidence>
<evidence type="ECO:0000313" key="2">
    <source>
        <dbReference type="EMBL" id="NMH29318.1"/>
    </source>
</evidence>
<organism evidence="2 3">
    <name type="scientific">Flavobacterium silvaticum</name>
    <dbReference type="NCBI Taxonomy" id="1852020"/>
    <lineage>
        <taxon>Bacteria</taxon>
        <taxon>Pseudomonadati</taxon>
        <taxon>Bacteroidota</taxon>
        <taxon>Flavobacteriia</taxon>
        <taxon>Flavobacteriales</taxon>
        <taxon>Flavobacteriaceae</taxon>
        <taxon>Flavobacterium</taxon>
    </lineage>
</organism>
<dbReference type="EMBL" id="JAAMPU010000108">
    <property type="protein sequence ID" value="NMH29318.1"/>
    <property type="molecule type" value="Genomic_DNA"/>
</dbReference>
<dbReference type="RefSeq" id="WP_169528416.1">
    <property type="nucleotide sequence ID" value="NZ_JAAMPU010000108.1"/>
</dbReference>
<sequence length="231" mass="26197">MEKIKLQLTPTFVLPFLALTFVMHEAHEIVHTAVGRLICGCWGKRDFNVWDLCEGCPEQNPLAVLATFAGPAFTFTMIWMGTFMMEKAKNNRQKAFGFSLIFANIPFARIFGAATGGGDEVWGLNLIWQNHGLAWLAGLVIILTITFYPLYKSFKVIGNESPIVWFLVFFILPTYIDQWMVLIIMNSILGQGLLDQYWILGSPMLVTLWSVFVALVFLFTSRNVSELIEKD</sequence>
<feature type="transmembrane region" description="Helical" evidence="1">
    <location>
        <begin position="197"/>
        <end position="220"/>
    </location>
</feature>
<feature type="transmembrane region" description="Helical" evidence="1">
    <location>
        <begin position="132"/>
        <end position="151"/>
    </location>
</feature>
<dbReference type="Proteomes" id="UP000712080">
    <property type="component" value="Unassembled WGS sequence"/>
</dbReference>
<feature type="transmembrane region" description="Helical" evidence="1">
    <location>
        <begin position="95"/>
        <end position="112"/>
    </location>
</feature>